<dbReference type="SUPFAM" id="SSF103247">
    <property type="entry name" value="TT1751-like"/>
    <property type="match status" value="1"/>
</dbReference>
<proteinExistence type="predicted"/>
<dbReference type="AlphaFoldDB" id="A0A2I7KDI1"/>
<evidence type="ECO:0008006" key="3">
    <source>
        <dbReference type="Google" id="ProtNLM"/>
    </source>
</evidence>
<evidence type="ECO:0000313" key="1">
    <source>
        <dbReference type="EMBL" id="AUR00648.1"/>
    </source>
</evidence>
<sequence length="168" mass="18457">MTKITAIRTTARHIGRYIFTLSGAAAAITVTGLSALAEQSADTHMVSYQTILTFEDVTFGLESAITDRGLVVDHVSHVGEMLERTRADVGSDVVLFEQAEVYSFCSASLSREVMEANPMNITFCPYDIFVAQRPDSNITTIGFRAFPEGEMQLIQTLLNDIVLEAIEE</sequence>
<protein>
    <recommendedName>
        <fullName evidence="3">DUF302 domain-containing protein</fullName>
    </recommendedName>
</protein>
<dbReference type="RefSeq" id="WP_102884136.1">
    <property type="nucleotide sequence ID" value="NZ_CP010725.1"/>
</dbReference>
<dbReference type="EMBL" id="CP010725">
    <property type="protein sequence ID" value="AUR00648.1"/>
    <property type="molecule type" value="Genomic_DNA"/>
</dbReference>
<gene>
    <name evidence="1" type="ORF">PhaeoP88_03326</name>
</gene>
<dbReference type="InterPro" id="IPR035923">
    <property type="entry name" value="TT1751-like_sf"/>
</dbReference>
<reference evidence="1 2" key="2">
    <citation type="journal article" date="2017" name="Genome Biol. Evol.">
        <title>Trajectories and Drivers of Genome Evolution in Surface-Associated Marine Phaeobacter.</title>
        <authorList>
            <person name="Freese H.M."/>
            <person name="Sikorski J."/>
            <person name="Bunk B."/>
            <person name="Scheuner C."/>
            <person name="Meier-Kolthoff J.P."/>
            <person name="Sproer C."/>
            <person name="Gram L."/>
            <person name="Overmann J."/>
        </authorList>
    </citation>
    <scope>NUCLEOTIDE SEQUENCE [LARGE SCALE GENOMIC DNA]</scope>
    <source>
        <strain evidence="1 2">P88</strain>
    </source>
</reference>
<evidence type="ECO:0000313" key="2">
    <source>
        <dbReference type="Proteomes" id="UP000236447"/>
    </source>
</evidence>
<reference evidence="1 2" key="1">
    <citation type="journal article" date="2017" name="Front. Microbiol.">
        <title>Phaeobacter piscinae sp. nov., a species of the Roseobacter group and potential aquaculture probiont.</title>
        <authorList>
            <person name="Sonnenschein E.C."/>
            <person name="Phippen C.B.W."/>
            <person name="Nielsen K.F."/>
            <person name="Mateiu R.V."/>
            <person name="Melchiorsen J."/>
            <person name="Gram L."/>
            <person name="Overmann J."/>
            <person name="Freese H.M."/>
        </authorList>
    </citation>
    <scope>NUCLEOTIDE SEQUENCE [LARGE SCALE GENOMIC DNA]</scope>
    <source>
        <strain evidence="1 2">P88</strain>
    </source>
</reference>
<dbReference type="Gene3D" id="3.30.310.70">
    <property type="entry name" value="TT1751-like domain"/>
    <property type="match status" value="1"/>
</dbReference>
<accession>A0A2I7KDI1</accession>
<name>A0A2I7KDI1_9RHOB</name>
<dbReference type="Proteomes" id="UP000236447">
    <property type="component" value="Chromosome"/>
</dbReference>
<organism evidence="1 2">
    <name type="scientific">Phaeobacter inhibens</name>
    <dbReference type="NCBI Taxonomy" id="221822"/>
    <lineage>
        <taxon>Bacteria</taxon>
        <taxon>Pseudomonadati</taxon>
        <taxon>Pseudomonadota</taxon>
        <taxon>Alphaproteobacteria</taxon>
        <taxon>Rhodobacterales</taxon>
        <taxon>Roseobacteraceae</taxon>
        <taxon>Phaeobacter</taxon>
    </lineage>
</organism>